<dbReference type="Proteomes" id="UP001460888">
    <property type="component" value="Unassembled WGS sequence"/>
</dbReference>
<reference evidence="1 2" key="1">
    <citation type="submission" date="2013-03" db="EMBL/GenBank/DDBJ databases">
        <title>Salinisphaera dokdonensis CL-ES53 Genome Sequencing.</title>
        <authorList>
            <person name="Li C."/>
            <person name="Lai Q."/>
            <person name="Shao Z."/>
        </authorList>
    </citation>
    <scope>NUCLEOTIDE SEQUENCE [LARGE SCALE GENOMIC DNA]</scope>
    <source>
        <strain evidence="1 2">CL-ES53</strain>
    </source>
</reference>
<proteinExistence type="predicted"/>
<gene>
    <name evidence="1" type="ORF">SADO_09212</name>
</gene>
<organism evidence="1 2">
    <name type="scientific">Salinisphaera dokdonensis CL-ES53</name>
    <dbReference type="NCBI Taxonomy" id="1304272"/>
    <lineage>
        <taxon>Bacteria</taxon>
        <taxon>Pseudomonadati</taxon>
        <taxon>Pseudomonadota</taxon>
        <taxon>Gammaproteobacteria</taxon>
        <taxon>Salinisphaerales</taxon>
        <taxon>Salinisphaeraceae</taxon>
        <taxon>Salinisphaera</taxon>
    </lineage>
</organism>
<dbReference type="SUPFAM" id="SSF53335">
    <property type="entry name" value="S-adenosyl-L-methionine-dependent methyltransferases"/>
    <property type="match status" value="1"/>
</dbReference>
<name>A0ABV2B0J9_9GAMM</name>
<dbReference type="InterPro" id="IPR029063">
    <property type="entry name" value="SAM-dependent_MTases_sf"/>
</dbReference>
<dbReference type="RefSeq" id="WP_353110913.1">
    <property type="nucleotide sequence ID" value="NZ_APND01000002.1"/>
</dbReference>
<dbReference type="Gene3D" id="3.40.50.150">
    <property type="entry name" value="Vaccinia Virus protein VP39"/>
    <property type="match status" value="1"/>
</dbReference>
<evidence type="ECO:0000313" key="1">
    <source>
        <dbReference type="EMBL" id="MES1929425.1"/>
    </source>
</evidence>
<keyword evidence="2" id="KW-1185">Reference proteome</keyword>
<accession>A0ABV2B0J9</accession>
<sequence>MTTTHSSAGNPRVSLTGYATASAWTHFGFEHAQWFSTLRGRALFLPLHLGCRALRRFAPGPGAFTETLYWRHHWFSEWAARQCPGLAIEIGAGLSTRGIAHAARNPQMQWVDYDLPDMVHARANMLASRDLPANYTLEPGDLLATGLGAQLTAPSRGSVIAMTEGVTDYLNREEKQRAWQSISSLLKRLGGGRYLLEIYPRDRIAAFGPAAGVVLDALRRISGRDMLSQLCSSTDEAIGLLENNGFSRARVLPESELADAGRAPPPSQRAFVLIEAQT</sequence>
<dbReference type="EMBL" id="APND01000002">
    <property type="protein sequence ID" value="MES1929425.1"/>
    <property type="molecule type" value="Genomic_DNA"/>
</dbReference>
<protein>
    <submittedName>
        <fullName evidence="1">Uncharacterized protein</fullName>
    </submittedName>
</protein>
<comment type="caution">
    <text evidence="1">The sequence shown here is derived from an EMBL/GenBank/DDBJ whole genome shotgun (WGS) entry which is preliminary data.</text>
</comment>
<evidence type="ECO:0000313" key="2">
    <source>
        <dbReference type="Proteomes" id="UP001460888"/>
    </source>
</evidence>